<organism evidence="5 6">
    <name type="scientific">Latimeria chalumnae</name>
    <name type="common">Coelacanth</name>
    <dbReference type="NCBI Taxonomy" id="7897"/>
    <lineage>
        <taxon>Eukaryota</taxon>
        <taxon>Metazoa</taxon>
        <taxon>Chordata</taxon>
        <taxon>Craniata</taxon>
        <taxon>Vertebrata</taxon>
        <taxon>Euteleostomi</taxon>
        <taxon>Coelacanthiformes</taxon>
        <taxon>Coelacanthidae</taxon>
        <taxon>Latimeria</taxon>
    </lineage>
</organism>
<dbReference type="InterPro" id="IPR052628">
    <property type="entry name" value="CFAP70"/>
</dbReference>
<protein>
    <submittedName>
        <fullName evidence="5">Cilia and flagella associated protein 70</fullName>
    </submittedName>
</protein>
<reference evidence="6" key="1">
    <citation type="submission" date="2011-08" db="EMBL/GenBank/DDBJ databases">
        <title>The draft genome of Latimeria chalumnae.</title>
        <authorList>
            <person name="Di Palma F."/>
            <person name="Alfoldi J."/>
            <person name="Johnson J."/>
            <person name="Berlin A."/>
            <person name="Gnerre S."/>
            <person name="Jaffe D."/>
            <person name="MacCallum I."/>
            <person name="Young S."/>
            <person name="Walker B.J."/>
            <person name="Lander E."/>
            <person name="Lindblad-Toh K."/>
        </authorList>
    </citation>
    <scope>NUCLEOTIDE SEQUENCE [LARGE SCALE GENOMIC DNA]</scope>
    <source>
        <strain evidence="6">Wild caught</strain>
    </source>
</reference>
<dbReference type="GO" id="GO:0003341">
    <property type="term" value="P:cilium movement"/>
    <property type="evidence" value="ECO:0007669"/>
    <property type="project" value="TreeGrafter"/>
</dbReference>
<dbReference type="InterPro" id="IPR019734">
    <property type="entry name" value="TPR_rpt"/>
</dbReference>
<keyword evidence="2 3" id="KW-0802">TPR repeat</keyword>
<proteinExistence type="predicted"/>
<dbReference type="PANTHER" id="PTHR44314:SF1">
    <property type="entry name" value="CILIA- AND FLAGELLA-ASSOCIATED PROTEIN 70"/>
    <property type="match status" value="1"/>
</dbReference>
<feature type="region of interest" description="Disordered" evidence="4">
    <location>
        <begin position="833"/>
        <end position="899"/>
    </location>
</feature>
<dbReference type="EMBL" id="AFYH01043273">
    <property type="status" value="NOT_ANNOTATED_CDS"/>
    <property type="molecule type" value="Genomic_DNA"/>
</dbReference>
<dbReference type="eggNOG" id="ENOG502QSJ2">
    <property type="taxonomic scope" value="Eukaryota"/>
</dbReference>
<dbReference type="SMART" id="SM00028">
    <property type="entry name" value="TPR"/>
    <property type="match status" value="7"/>
</dbReference>
<dbReference type="Pfam" id="PF13181">
    <property type="entry name" value="TPR_8"/>
    <property type="match status" value="1"/>
</dbReference>
<reference evidence="5" key="3">
    <citation type="submission" date="2025-09" db="UniProtKB">
        <authorList>
            <consortium name="Ensembl"/>
        </authorList>
    </citation>
    <scope>IDENTIFICATION</scope>
</reference>
<feature type="repeat" description="TPR" evidence="3">
    <location>
        <begin position="1020"/>
        <end position="1053"/>
    </location>
</feature>
<dbReference type="InterPro" id="IPR011990">
    <property type="entry name" value="TPR-like_helical_dom_sf"/>
</dbReference>
<dbReference type="InParanoid" id="M3XKM8"/>
<dbReference type="GeneID" id="102353096"/>
<evidence type="ECO:0000256" key="1">
    <source>
        <dbReference type="ARBA" id="ARBA00022737"/>
    </source>
</evidence>
<dbReference type="OrthoDB" id="10262375at2759"/>
<evidence type="ECO:0000313" key="6">
    <source>
        <dbReference type="Proteomes" id="UP000008672"/>
    </source>
</evidence>
<feature type="repeat" description="TPR" evidence="3">
    <location>
        <begin position="949"/>
        <end position="982"/>
    </location>
</feature>
<dbReference type="GO" id="GO:0070062">
    <property type="term" value="C:extracellular exosome"/>
    <property type="evidence" value="ECO:0007669"/>
    <property type="project" value="TreeGrafter"/>
</dbReference>
<gene>
    <name evidence="5" type="primary">CFAP70</name>
</gene>
<sequence>MQHFSAGMETAHAENKPRSPVPVQVTVLRGRYLKGTKSDAPVTYVRAEFNGTLLGDSPKLEASPETGVEYNFTSSFDCNFEGQNNLDDIAHKPFILTIVEILPKERKQKEEKTAVLAQATVDLLPLLQGECTFKTTVTLHAVATASVETTRQDAPKPILEVAVFVPEPLLTEYQIEGSNLLKVTVEVAYSVPEAWNITGPQFNTVVSLQVPASSEKECILTFPNGILKPGGEKEPTPRQKKWPTSNILAPGAHCIPESFIHSSSYDEEDGDLNRESKEFRLEAETEKKRVVWDFERRCFLEPDAVITLRKRIAECRYWPVEITRSLIPTFVKGKAIRAEKGDDDSQLSSHGVAYVNMAPLLYPGVKQIRGAYQIVAYNETEIFEKTKQLNSVVREVACQFSVVGKPQAPAASGLPHPKVVPSKTLREEKGVKEPSKKQNSALLKLPISESLTEMETHASQNVEGLQYVEAKSYILLEFALEKPLVPKRPPEELAKRVQDLIPPRPAVPRRYGGAQKAVKGYHSQISSIASTILDEYHYMFGQQIVEGRPLNSQTLEEQKRKLNYELNFSGKYFAFKEQLKHSVVKIVREKYLKTTAFEDREELQAFLSELYIYLVDQMHIALNKTLVADTPEPVPDILADYTQLKHFAREAEINEEFDLAAKYYQEILARDRNNPDHWFDYGTFCLLISDDGKAEECFHEAVALNQNHLPSLLLSGIMAMAREKYEEAETYLEDTTCVDSRSVVAWTILGLFYELQDNVIRAEMAFLEANKQLQVAATALAAQQLEEDAKVNIVKAESPEELLQVDSIEKVPKEGDGVLEGATDLSLSTALDLPEPLNNKHPTGKAVVGSHKSHTTITSKSKKTPHKGNATDASATGKYSESISSTLAVEQSDQRMSSLHEQKQLESVQQPTRSIFMETAHFLLHANALQAVERVLAHELLCQEKDPTSEYYVALAQVYLQQKNFPKAQEKLQKAVKIDHQNPDVWALTGHLYYLTQRYTDAKECYEHTVDLVKDASEMHPVYVRLGSIYIQEEEYEKAKHSYLVACKKSPTCLSWLGVGVACYRLGEVTEAEDALSEANILNNSNPEVWGYLTLVCLQTGRQFEAEQSYKYAAKLNLKNQMLLREIEELQQMVGFGNPAF</sequence>
<dbReference type="KEGG" id="lcm:102353096"/>
<dbReference type="Ensembl" id="ENSLACT00000025606.1">
    <property type="protein sequence ID" value="ENSLACP00000023284.1"/>
    <property type="gene ID" value="ENSLACG00000012971.2"/>
</dbReference>
<dbReference type="Gene3D" id="1.25.40.10">
    <property type="entry name" value="Tetratricopeptide repeat domain"/>
    <property type="match status" value="3"/>
</dbReference>
<feature type="repeat" description="TPR" evidence="3">
    <location>
        <begin position="983"/>
        <end position="1016"/>
    </location>
</feature>
<dbReference type="RefSeq" id="XP_014342083.1">
    <property type="nucleotide sequence ID" value="XM_014486597.1"/>
</dbReference>
<dbReference type="PANTHER" id="PTHR44314">
    <property type="entry name" value="CILIA- AND FLAGELLA-ASSOCIATED PROTEIN 70"/>
    <property type="match status" value="1"/>
</dbReference>
<evidence type="ECO:0000256" key="4">
    <source>
        <dbReference type="SAM" id="MobiDB-lite"/>
    </source>
</evidence>
<dbReference type="InterPro" id="IPR013105">
    <property type="entry name" value="TPR_2"/>
</dbReference>
<evidence type="ECO:0000256" key="3">
    <source>
        <dbReference type="PROSITE-ProRule" id="PRU00339"/>
    </source>
</evidence>
<dbReference type="GO" id="GO:0031514">
    <property type="term" value="C:motile cilium"/>
    <property type="evidence" value="ECO:0007669"/>
    <property type="project" value="TreeGrafter"/>
</dbReference>
<reference evidence="5" key="2">
    <citation type="submission" date="2025-08" db="UniProtKB">
        <authorList>
            <consortium name="Ensembl"/>
        </authorList>
    </citation>
    <scope>IDENTIFICATION</scope>
</reference>
<keyword evidence="1" id="KW-0677">Repeat</keyword>
<feature type="compositionally biased region" description="Polar residues" evidence="4">
    <location>
        <begin position="871"/>
        <end position="897"/>
    </location>
</feature>
<dbReference type="HOGENOM" id="CLU_009208_0_0_1"/>
<keyword evidence="6" id="KW-1185">Reference proteome</keyword>
<evidence type="ECO:0000313" key="5">
    <source>
        <dbReference type="Ensembl" id="ENSLACP00000023284.1"/>
    </source>
</evidence>
<dbReference type="CTD" id="118491"/>
<accession>M3XKM8</accession>
<dbReference type="GO" id="GO:0060271">
    <property type="term" value="P:cilium assembly"/>
    <property type="evidence" value="ECO:0007669"/>
    <property type="project" value="TreeGrafter"/>
</dbReference>
<dbReference type="AlphaFoldDB" id="M3XKM8"/>
<dbReference type="FunCoup" id="M3XKM8">
    <property type="interactions" value="58"/>
</dbReference>
<dbReference type="SUPFAM" id="SSF48452">
    <property type="entry name" value="TPR-like"/>
    <property type="match status" value="2"/>
</dbReference>
<dbReference type="PROSITE" id="PS50005">
    <property type="entry name" value="TPR"/>
    <property type="match status" value="3"/>
</dbReference>
<name>M3XKM8_LATCH</name>
<dbReference type="EMBL" id="AFYH01043274">
    <property type="status" value="NOT_ANNOTATED_CDS"/>
    <property type="molecule type" value="Genomic_DNA"/>
</dbReference>
<evidence type="ECO:0000256" key="2">
    <source>
        <dbReference type="ARBA" id="ARBA00022803"/>
    </source>
</evidence>
<dbReference type="Pfam" id="PF07719">
    <property type="entry name" value="TPR_2"/>
    <property type="match status" value="1"/>
</dbReference>
<dbReference type="GeneTree" id="ENSGT00390000013319"/>
<dbReference type="STRING" id="7897.ENSLACP00000023284"/>
<dbReference type="OMA" id="MSDYHMQ"/>
<feature type="region of interest" description="Disordered" evidence="4">
    <location>
        <begin position="1"/>
        <end position="21"/>
    </location>
</feature>
<dbReference type="Proteomes" id="UP000008672">
    <property type="component" value="Unassembled WGS sequence"/>
</dbReference>